<dbReference type="Proteomes" id="UP001249851">
    <property type="component" value="Unassembled WGS sequence"/>
</dbReference>
<proteinExistence type="predicted"/>
<dbReference type="Pfam" id="PF10545">
    <property type="entry name" value="MADF_DNA_bdg"/>
    <property type="match status" value="1"/>
</dbReference>
<dbReference type="InterPro" id="IPR006578">
    <property type="entry name" value="MADF-dom"/>
</dbReference>
<comment type="caution">
    <text evidence="2">The sequence shown here is derived from an EMBL/GenBank/DDBJ whole genome shotgun (WGS) entry which is preliminary data.</text>
</comment>
<dbReference type="PANTHER" id="PTHR12243">
    <property type="entry name" value="MADF DOMAIN TRANSCRIPTION FACTOR"/>
    <property type="match status" value="1"/>
</dbReference>
<organism evidence="2 3">
    <name type="scientific">Acropora cervicornis</name>
    <name type="common">Staghorn coral</name>
    <dbReference type="NCBI Taxonomy" id="6130"/>
    <lineage>
        <taxon>Eukaryota</taxon>
        <taxon>Metazoa</taxon>
        <taxon>Cnidaria</taxon>
        <taxon>Anthozoa</taxon>
        <taxon>Hexacorallia</taxon>
        <taxon>Scleractinia</taxon>
        <taxon>Astrocoeniina</taxon>
        <taxon>Acroporidae</taxon>
        <taxon>Acropora</taxon>
    </lineage>
</organism>
<sequence length="146" mass="16861">MADKVHTGDVESEAIEIQEKTFSTEEKKVLLSIVEENRCLWDSASPDFQNKKKKHEAFNLAATSLGTSLDCIKKALHSLRTSMVREVKRSKGNSQFKSKWHLYDSMLFMKEEILRSLESKDEEKWTDEDIEMLINLLQGESPFVGY</sequence>
<dbReference type="PANTHER" id="PTHR12243:SF67">
    <property type="entry name" value="COREPRESSOR OF PANGOLIN, ISOFORM A-RELATED"/>
    <property type="match status" value="1"/>
</dbReference>
<gene>
    <name evidence="2" type="ORF">P5673_028492</name>
</gene>
<keyword evidence="3" id="KW-1185">Reference proteome</keyword>
<dbReference type="AlphaFoldDB" id="A0AAD9PXE8"/>
<dbReference type="InterPro" id="IPR039353">
    <property type="entry name" value="TF_Adf1"/>
</dbReference>
<dbReference type="EMBL" id="JARQWQ010000106">
    <property type="protein sequence ID" value="KAK2550811.1"/>
    <property type="molecule type" value="Genomic_DNA"/>
</dbReference>
<reference evidence="2" key="1">
    <citation type="journal article" date="2023" name="G3 (Bethesda)">
        <title>Whole genome assembly and annotation of the endangered Caribbean coral Acropora cervicornis.</title>
        <authorList>
            <person name="Selwyn J.D."/>
            <person name="Vollmer S.V."/>
        </authorList>
    </citation>
    <scope>NUCLEOTIDE SEQUENCE</scope>
    <source>
        <strain evidence="2">K2</strain>
    </source>
</reference>
<dbReference type="PROSITE" id="PS51029">
    <property type="entry name" value="MADF"/>
    <property type="match status" value="1"/>
</dbReference>
<feature type="domain" description="MADF" evidence="1">
    <location>
        <begin position="29"/>
        <end position="114"/>
    </location>
</feature>
<evidence type="ECO:0000259" key="1">
    <source>
        <dbReference type="PROSITE" id="PS51029"/>
    </source>
</evidence>
<accession>A0AAD9PXE8</accession>
<protein>
    <recommendedName>
        <fullName evidence="1">MADF domain-containing protein</fullName>
    </recommendedName>
</protein>
<name>A0AAD9PXE8_ACRCE</name>
<evidence type="ECO:0000313" key="3">
    <source>
        <dbReference type="Proteomes" id="UP001249851"/>
    </source>
</evidence>
<dbReference type="SMART" id="SM00595">
    <property type="entry name" value="MADF"/>
    <property type="match status" value="1"/>
</dbReference>
<reference evidence="2" key="2">
    <citation type="journal article" date="2023" name="Science">
        <title>Genomic signatures of disease resistance in endangered staghorn corals.</title>
        <authorList>
            <person name="Vollmer S.V."/>
            <person name="Selwyn J.D."/>
            <person name="Despard B.A."/>
            <person name="Roesel C.L."/>
        </authorList>
    </citation>
    <scope>NUCLEOTIDE SEQUENCE</scope>
    <source>
        <strain evidence="2">K2</strain>
    </source>
</reference>
<evidence type="ECO:0000313" key="2">
    <source>
        <dbReference type="EMBL" id="KAK2550811.1"/>
    </source>
</evidence>